<reference evidence="3 4" key="1">
    <citation type="submission" date="2014-12" db="EMBL/GenBank/DDBJ databases">
        <title>Genome sequencing of Photobacterium gaetbulicola AD005a.</title>
        <authorList>
            <person name="Adrian T.G.S."/>
            <person name="Chan K.G."/>
        </authorList>
    </citation>
    <scope>NUCLEOTIDE SEQUENCE [LARGE SCALE GENOMIC DNA]</scope>
    <source>
        <strain evidence="3 4">AD005a</strain>
    </source>
</reference>
<evidence type="ECO:0000313" key="3">
    <source>
        <dbReference type="EMBL" id="KHT58324.1"/>
    </source>
</evidence>
<feature type="chain" id="PRO_5002128001" evidence="2">
    <location>
        <begin position="25"/>
        <end position="337"/>
    </location>
</feature>
<proteinExistence type="inferred from homology"/>
<feature type="signal peptide" evidence="2">
    <location>
        <begin position="1"/>
        <end position="24"/>
    </location>
</feature>
<evidence type="ECO:0000256" key="1">
    <source>
        <dbReference type="ARBA" id="ARBA00006987"/>
    </source>
</evidence>
<dbReference type="AlphaFoldDB" id="A0A0B9FQK1"/>
<comment type="similarity">
    <text evidence="1">Belongs to the UPF0065 (bug) family.</text>
</comment>
<sequence>MKRRTLIAGLALAAVTLTSNVTIASERYPSRNITDVVTWSAGGGTDVINRVTTASMAKYLGTNINVINKPGGVSGSVGLLEGYGAKPDGYTFIGLSESNVAAAVMGGWDNRMDVFDYFIVASSPDVISVSKNSEFNTIEELVDYVKKNPNKLRVGAGSAGSLHHINALAFEKGIGGEMNFIPYPGSSRSQNAALSGEVDVVITSVAEQNQLIQSGDFKALATLTEEPFTVGDVTIPSGLQAYPALKKHLPISQAIGFAMKKETPREIKMKVAKAFASAMESDEIKNYARENHYQILGEFGKTANARMARLESLFSWTLWELEAAKVNPESLGIPRPE</sequence>
<dbReference type="Gene3D" id="3.40.190.150">
    <property type="entry name" value="Bordetella uptake gene, domain 1"/>
    <property type="match status" value="1"/>
</dbReference>
<comment type="caution">
    <text evidence="3">The sequence shown here is derived from an EMBL/GenBank/DDBJ whole genome shotgun (WGS) entry which is preliminary data.</text>
</comment>
<dbReference type="InterPro" id="IPR042100">
    <property type="entry name" value="Bug_dom1"/>
</dbReference>
<dbReference type="RefSeq" id="WP_039469564.1">
    <property type="nucleotide sequence ID" value="NZ_JWLZ01000222.1"/>
</dbReference>
<name>A0A0B9FQK1_9GAMM</name>
<dbReference type="PIRSF" id="PIRSF017082">
    <property type="entry name" value="YflP"/>
    <property type="match status" value="1"/>
</dbReference>
<dbReference type="Proteomes" id="UP000031278">
    <property type="component" value="Unassembled WGS sequence"/>
</dbReference>
<dbReference type="EMBL" id="JWLZ01000222">
    <property type="protein sequence ID" value="KHT58324.1"/>
    <property type="molecule type" value="Genomic_DNA"/>
</dbReference>
<keyword evidence="2" id="KW-0732">Signal</keyword>
<dbReference type="SUPFAM" id="SSF53850">
    <property type="entry name" value="Periplasmic binding protein-like II"/>
    <property type="match status" value="1"/>
</dbReference>
<protein>
    <submittedName>
        <fullName evidence="3">Tricarboxylate transport protein TctC</fullName>
    </submittedName>
</protein>
<organism evidence="3 4">
    <name type="scientific">Photobacterium gaetbulicola</name>
    <dbReference type="NCBI Taxonomy" id="1295392"/>
    <lineage>
        <taxon>Bacteria</taxon>
        <taxon>Pseudomonadati</taxon>
        <taxon>Pseudomonadota</taxon>
        <taxon>Gammaproteobacteria</taxon>
        <taxon>Vibrionales</taxon>
        <taxon>Vibrionaceae</taxon>
        <taxon>Photobacterium</taxon>
    </lineage>
</organism>
<dbReference type="Gene3D" id="3.40.190.10">
    <property type="entry name" value="Periplasmic binding protein-like II"/>
    <property type="match status" value="1"/>
</dbReference>
<accession>A0A0B9FQK1</accession>
<dbReference type="PANTHER" id="PTHR42928:SF5">
    <property type="entry name" value="BLR1237 PROTEIN"/>
    <property type="match status" value="1"/>
</dbReference>
<evidence type="ECO:0000313" key="4">
    <source>
        <dbReference type="Proteomes" id="UP000031278"/>
    </source>
</evidence>
<dbReference type="InterPro" id="IPR005064">
    <property type="entry name" value="BUG"/>
</dbReference>
<gene>
    <name evidence="3" type="ORF">RJ45_25480</name>
</gene>
<evidence type="ECO:0000256" key="2">
    <source>
        <dbReference type="SAM" id="SignalP"/>
    </source>
</evidence>
<dbReference type="PANTHER" id="PTHR42928">
    <property type="entry name" value="TRICARBOXYLATE-BINDING PROTEIN"/>
    <property type="match status" value="1"/>
</dbReference>
<dbReference type="CDD" id="cd07012">
    <property type="entry name" value="PBP2_Bug_TTT"/>
    <property type="match status" value="1"/>
</dbReference>
<dbReference type="Pfam" id="PF03401">
    <property type="entry name" value="TctC"/>
    <property type="match status" value="1"/>
</dbReference>